<evidence type="ECO:0000313" key="1">
    <source>
        <dbReference type="EMBL" id="TPP61735.1"/>
    </source>
</evidence>
<name>A0A504YMJ6_FASGI</name>
<protein>
    <submittedName>
        <fullName evidence="1">Uncharacterized protein</fullName>
    </submittedName>
</protein>
<keyword evidence="2" id="KW-1185">Reference proteome</keyword>
<organism evidence="1 2">
    <name type="scientific">Fasciola gigantica</name>
    <name type="common">Giant liver fluke</name>
    <dbReference type="NCBI Taxonomy" id="46835"/>
    <lineage>
        <taxon>Eukaryota</taxon>
        <taxon>Metazoa</taxon>
        <taxon>Spiralia</taxon>
        <taxon>Lophotrochozoa</taxon>
        <taxon>Platyhelminthes</taxon>
        <taxon>Trematoda</taxon>
        <taxon>Digenea</taxon>
        <taxon>Plagiorchiida</taxon>
        <taxon>Echinostomata</taxon>
        <taxon>Echinostomatoidea</taxon>
        <taxon>Fasciolidae</taxon>
        <taxon>Fasciola</taxon>
    </lineage>
</organism>
<reference evidence="1 2" key="1">
    <citation type="submission" date="2019-04" db="EMBL/GenBank/DDBJ databases">
        <title>Annotation for the trematode Fasciola gigantica.</title>
        <authorList>
            <person name="Choi Y.-J."/>
        </authorList>
    </citation>
    <scope>NUCLEOTIDE SEQUENCE [LARGE SCALE GENOMIC DNA]</scope>
    <source>
        <strain evidence="1">Uganda_cow_1</strain>
    </source>
</reference>
<dbReference type="EMBL" id="SUNJ01007783">
    <property type="protein sequence ID" value="TPP61735.1"/>
    <property type="molecule type" value="Genomic_DNA"/>
</dbReference>
<gene>
    <name evidence="1" type="ORF">FGIG_12454</name>
</gene>
<sequence>TTVTFQLLNSNVRADTWPAKWDATTQKLVYKWLRAMNYIRSILSIKMLPYRSTNIGHYELELVWDVTDPHVRREIEYANLKNSMDRYFRGRPVGQRLGNMMPRSKP</sequence>
<dbReference type="Proteomes" id="UP000316759">
    <property type="component" value="Unassembled WGS sequence"/>
</dbReference>
<dbReference type="AlphaFoldDB" id="A0A504YMJ6"/>
<comment type="caution">
    <text evidence="1">The sequence shown here is derived from an EMBL/GenBank/DDBJ whole genome shotgun (WGS) entry which is preliminary data.</text>
</comment>
<accession>A0A504YMJ6</accession>
<proteinExistence type="predicted"/>
<evidence type="ECO:0000313" key="2">
    <source>
        <dbReference type="Proteomes" id="UP000316759"/>
    </source>
</evidence>
<feature type="non-terminal residue" evidence="1">
    <location>
        <position position="1"/>
    </location>
</feature>